<dbReference type="InterPro" id="IPR001373">
    <property type="entry name" value="Cullin_N"/>
</dbReference>
<dbReference type="Pfam" id="PF26557">
    <property type="entry name" value="Cullin_AB"/>
    <property type="match status" value="1"/>
</dbReference>
<dbReference type="Gene3D" id="1.20.1310.10">
    <property type="entry name" value="Cullin Repeats"/>
    <property type="match status" value="4"/>
</dbReference>
<dbReference type="PANTHER" id="PTHR11932">
    <property type="entry name" value="CULLIN"/>
    <property type="match status" value="1"/>
</dbReference>
<evidence type="ECO:0000256" key="5">
    <source>
        <dbReference type="PROSITE-ProRule" id="PRU00330"/>
    </source>
</evidence>
<dbReference type="InterPro" id="IPR036390">
    <property type="entry name" value="WH_DNA-bd_sf"/>
</dbReference>
<dbReference type="SUPFAM" id="SSF74788">
    <property type="entry name" value="Cullin repeat-like"/>
    <property type="match status" value="1"/>
</dbReference>
<dbReference type="InterPro" id="IPR036388">
    <property type="entry name" value="WH-like_DNA-bd_sf"/>
</dbReference>
<dbReference type="InterPro" id="IPR016158">
    <property type="entry name" value="Cullin_homology"/>
</dbReference>
<dbReference type="FunFam" id="1.10.10.10:FF:000014">
    <property type="entry name" value="Cullin 1"/>
    <property type="match status" value="1"/>
</dbReference>
<dbReference type="SUPFAM" id="SSF46785">
    <property type="entry name" value="Winged helix' DNA-binding domain"/>
    <property type="match status" value="1"/>
</dbReference>
<organism evidence="8 9">
    <name type="scientific">Steinernema carpocapsae</name>
    <name type="common">Entomopathogenic nematode</name>
    <dbReference type="NCBI Taxonomy" id="34508"/>
    <lineage>
        <taxon>Eukaryota</taxon>
        <taxon>Metazoa</taxon>
        <taxon>Ecdysozoa</taxon>
        <taxon>Nematoda</taxon>
        <taxon>Chromadorea</taxon>
        <taxon>Rhabditida</taxon>
        <taxon>Tylenchina</taxon>
        <taxon>Panagrolaimomorpha</taxon>
        <taxon>Strongyloidoidea</taxon>
        <taxon>Steinernematidae</taxon>
        <taxon>Steinernema</taxon>
    </lineage>
</organism>
<evidence type="ECO:0000256" key="2">
    <source>
        <dbReference type="ARBA" id="ARBA00022499"/>
    </source>
</evidence>
<dbReference type="GO" id="GO:0031625">
    <property type="term" value="F:ubiquitin protein ligase binding"/>
    <property type="evidence" value="ECO:0007669"/>
    <property type="project" value="InterPro"/>
</dbReference>
<dbReference type="InterPro" id="IPR016159">
    <property type="entry name" value="Cullin_repeat-like_dom_sf"/>
</dbReference>
<evidence type="ECO:0000259" key="7">
    <source>
        <dbReference type="PROSITE" id="PS50069"/>
    </source>
</evidence>
<dbReference type="FunFam" id="1.20.1310.10:FF:000002">
    <property type="entry name" value="cullin-3 isoform X1"/>
    <property type="match status" value="1"/>
</dbReference>
<dbReference type="STRING" id="34508.A0A4U5NW11"/>
<dbReference type="AlphaFoldDB" id="A0A4U5NW11"/>
<comment type="caution">
    <text evidence="8">The sequence shown here is derived from an EMBL/GenBank/DDBJ whole genome shotgun (WGS) entry which is preliminary data.</text>
</comment>
<evidence type="ECO:0000256" key="1">
    <source>
        <dbReference type="ARBA" id="ARBA00006019"/>
    </source>
</evidence>
<comment type="similarity">
    <text evidence="1 5 6">Belongs to the cullin family.</text>
</comment>
<evidence type="ECO:0000313" key="9">
    <source>
        <dbReference type="Proteomes" id="UP000298663"/>
    </source>
</evidence>
<dbReference type="SMART" id="SM00884">
    <property type="entry name" value="Cullin_Nedd8"/>
    <property type="match status" value="1"/>
</dbReference>
<dbReference type="SUPFAM" id="SSF75632">
    <property type="entry name" value="Cullin homology domain"/>
    <property type="match status" value="1"/>
</dbReference>
<dbReference type="Proteomes" id="UP000298663">
    <property type="component" value="Unassembled WGS sequence"/>
</dbReference>
<evidence type="ECO:0000256" key="3">
    <source>
        <dbReference type="ARBA" id="ARBA00022786"/>
    </source>
</evidence>
<dbReference type="Pfam" id="PF00888">
    <property type="entry name" value="Cullin"/>
    <property type="match status" value="1"/>
</dbReference>
<reference evidence="8 9" key="2">
    <citation type="journal article" date="2019" name="G3 (Bethesda)">
        <title>Hybrid Assembly of the Genome of the Entomopathogenic Nematode Steinernema carpocapsae Identifies the X-Chromosome.</title>
        <authorList>
            <person name="Serra L."/>
            <person name="Macchietto M."/>
            <person name="Macias-Munoz A."/>
            <person name="McGill C.J."/>
            <person name="Rodriguez I.M."/>
            <person name="Rodriguez B."/>
            <person name="Murad R."/>
            <person name="Mortazavi A."/>
        </authorList>
    </citation>
    <scope>NUCLEOTIDE SEQUENCE [LARGE SCALE GENOMIC DNA]</scope>
    <source>
        <strain evidence="8 9">ALL</strain>
    </source>
</reference>
<dbReference type="Gene3D" id="3.30.230.130">
    <property type="entry name" value="Cullin, Chain C, Domain 2"/>
    <property type="match status" value="1"/>
</dbReference>
<gene>
    <name evidence="8" type="ORF">L596_012117</name>
</gene>
<dbReference type="SMART" id="SM00182">
    <property type="entry name" value="CULLIN"/>
    <property type="match status" value="1"/>
</dbReference>
<keyword evidence="4" id="KW-0832">Ubl conjugation</keyword>
<evidence type="ECO:0000256" key="6">
    <source>
        <dbReference type="RuleBase" id="RU003829"/>
    </source>
</evidence>
<dbReference type="InterPro" id="IPR045093">
    <property type="entry name" value="Cullin"/>
</dbReference>
<dbReference type="Gene3D" id="1.10.10.10">
    <property type="entry name" value="Winged helix-like DNA-binding domain superfamily/Winged helix DNA-binding domain"/>
    <property type="match status" value="1"/>
</dbReference>
<feature type="domain" description="Cullin family profile" evidence="7">
    <location>
        <begin position="419"/>
        <end position="646"/>
    </location>
</feature>
<keyword evidence="2" id="KW-1017">Isopeptide bond</keyword>
<keyword evidence="3" id="KW-0833">Ubl conjugation pathway</keyword>
<dbReference type="EMBL" id="AZBU02000003">
    <property type="protein sequence ID" value="TKR87767.1"/>
    <property type="molecule type" value="Genomic_DNA"/>
</dbReference>
<dbReference type="InterPro" id="IPR036317">
    <property type="entry name" value="Cullin_homology_sf"/>
</dbReference>
<dbReference type="GO" id="GO:0006511">
    <property type="term" value="P:ubiquitin-dependent protein catabolic process"/>
    <property type="evidence" value="ECO:0007669"/>
    <property type="project" value="InterPro"/>
</dbReference>
<evidence type="ECO:0000256" key="4">
    <source>
        <dbReference type="ARBA" id="ARBA00022843"/>
    </source>
</evidence>
<dbReference type="InterPro" id="IPR059120">
    <property type="entry name" value="Cullin-like_AB"/>
</dbReference>
<dbReference type="OrthoDB" id="27073at2759"/>
<dbReference type="PROSITE" id="PS50069">
    <property type="entry name" value="CULLIN_2"/>
    <property type="match status" value="1"/>
</dbReference>
<sequence>MATMKYDKETAKKTLSEGLNKILRHETISIMEYMELYSTVVAYIAKNNAETNAELVGSGFGRVIYTVLEDCLKTFIREEFGKLYEIAEEEAQLSAYGKLWGNFEFASKVIDGMFRYLNRHWIRRILDEHLGDGTVFETQTLCMVSWEEVLFGDDVLDISTAARNLLKRIRDGEKSVNMDLLRMVSNTCVAMGIRYKPDEDAISTVGFDGPDIDEDGIKVTERPQLRTYEEYFQKALLENTYSYYHGESAECLQNRMKIVEYMQKTKERIEEEVERSQRYFYHQLTNRRIKAEVEKAFIADHLDFFRTAFMELLHERNFEHMNMMYDLCKPVEAAISELRKYFSEYVQEEGRRLIKEIPAADQNDPKIYVSTIMGFYEEYKTLVIAAFRNDVGFNNHFEEACRAVVNKNSLTEKCSKFNKSAEMLARYVDVIMKKGGNKENEDMETVFDRCMSVFAFIDDKDIFQKYYNRFLARRLLHDTSVNDDSEAGMIARMKQACGHEYTSVCQKMFADIKRSKDLTTQYREQQKQSNKKLELDATFQILGTAGWPLAESYSFSVPPALEQCISSFTASYINCHQGRKLKWMLNQCRGEVTFRNAAKKYTFMVNTPQMVILLAYNEETRYSAPKLAKELNMAPEVLNPALTSFLKADLLRVQGCKAGDAIPDDAEYALNTKFVSKRIKMDLMKLQVVTKSESENSKEQQQMEKILTESRQVLIQAAIVRVMKMRKKLQHNTLVTEVVEQVASRFQPNIPSIKKCIDLLMEKDYIKRTESEKDTYEYIS</sequence>
<proteinExistence type="inferred from homology"/>
<dbReference type="Pfam" id="PF10557">
    <property type="entry name" value="Cullin_Nedd8"/>
    <property type="match status" value="1"/>
</dbReference>
<dbReference type="InterPro" id="IPR019559">
    <property type="entry name" value="Cullin_neddylation_domain"/>
</dbReference>
<reference evidence="8 9" key="1">
    <citation type="journal article" date="2015" name="Genome Biol.">
        <title>Comparative genomics of Steinernema reveals deeply conserved gene regulatory networks.</title>
        <authorList>
            <person name="Dillman A.R."/>
            <person name="Macchietto M."/>
            <person name="Porter C.F."/>
            <person name="Rogers A."/>
            <person name="Williams B."/>
            <person name="Antoshechkin I."/>
            <person name="Lee M.M."/>
            <person name="Goodwin Z."/>
            <person name="Lu X."/>
            <person name="Lewis E.E."/>
            <person name="Goodrich-Blair H."/>
            <person name="Stock S.P."/>
            <person name="Adams B.J."/>
            <person name="Sternberg P.W."/>
            <person name="Mortazavi A."/>
        </authorList>
    </citation>
    <scope>NUCLEOTIDE SEQUENCE [LARGE SCALE GENOMIC DNA]</scope>
    <source>
        <strain evidence="8 9">ALL</strain>
    </source>
</reference>
<keyword evidence="9" id="KW-1185">Reference proteome</keyword>
<protein>
    <recommendedName>
        <fullName evidence="7">Cullin family profile domain-containing protein</fullName>
    </recommendedName>
</protein>
<accession>A0A4U5NW11</accession>
<evidence type="ECO:0000313" key="8">
    <source>
        <dbReference type="EMBL" id="TKR87767.1"/>
    </source>
</evidence>
<name>A0A4U5NW11_STECR</name>